<dbReference type="Pfam" id="PF04138">
    <property type="entry name" value="GtrA_DPMS_TM"/>
    <property type="match status" value="1"/>
</dbReference>
<keyword evidence="3 6" id="KW-0812">Transmembrane</keyword>
<dbReference type="PANTHER" id="PTHR38459">
    <property type="entry name" value="PROPHAGE BACTOPRENOL-LINKED GLUCOSE TRANSLOCASE HOMOLOG"/>
    <property type="match status" value="1"/>
</dbReference>
<comment type="similarity">
    <text evidence="2">Belongs to the GtrA family.</text>
</comment>
<evidence type="ECO:0000259" key="7">
    <source>
        <dbReference type="Pfam" id="PF04138"/>
    </source>
</evidence>
<keyword evidence="4 6" id="KW-1133">Transmembrane helix</keyword>
<proteinExistence type="inferred from homology"/>
<dbReference type="InterPro" id="IPR007267">
    <property type="entry name" value="GtrA_DPMS_TM"/>
</dbReference>
<accession>A0A2T2WMY0</accession>
<reference evidence="8 9" key="1">
    <citation type="journal article" date="2014" name="BMC Genomics">
        <title>Comparison of environmental and isolate Sulfobacillus genomes reveals diverse carbon, sulfur, nitrogen, and hydrogen metabolisms.</title>
        <authorList>
            <person name="Justice N.B."/>
            <person name="Norman A."/>
            <person name="Brown C.T."/>
            <person name="Singh A."/>
            <person name="Thomas B.C."/>
            <person name="Banfield J.F."/>
        </authorList>
    </citation>
    <scope>NUCLEOTIDE SEQUENCE [LARGE SCALE GENOMIC DNA]</scope>
    <source>
        <strain evidence="8">AMDSBA3</strain>
    </source>
</reference>
<evidence type="ECO:0000313" key="9">
    <source>
        <dbReference type="Proteomes" id="UP000241848"/>
    </source>
</evidence>
<sequence>MIRRIIWYCLVGASGVVVNLGVLTAAHFVFPQLKTFDSLVAVEASIVPNYILNAYFTFQDRITWKGFGRYNLVMAFAEIIQVVIARYLIARGIDYRLAQLLAIPFGTAFGFLFSTIWVFRKREASHESDVQRSSANPRPRRTEGHS</sequence>
<evidence type="ECO:0000256" key="6">
    <source>
        <dbReference type="SAM" id="Phobius"/>
    </source>
</evidence>
<dbReference type="GO" id="GO:0000271">
    <property type="term" value="P:polysaccharide biosynthetic process"/>
    <property type="evidence" value="ECO:0007669"/>
    <property type="project" value="InterPro"/>
</dbReference>
<evidence type="ECO:0000256" key="2">
    <source>
        <dbReference type="ARBA" id="ARBA00009399"/>
    </source>
</evidence>
<feature type="transmembrane region" description="Helical" evidence="6">
    <location>
        <begin position="70"/>
        <end position="89"/>
    </location>
</feature>
<dbReference type="GO" id="GO:0005886">
    <property type="term" value="C:plasma membrane"/>
    <property type="evidence" value="ECO:0007669"/>
    <property type="project" value="TreeGrafter"/>
</dbReference>
<dbReference type="EMBL" id="PXYV01000004">
    <property type="protein sequence ID" value="PSR23590.1"/>
    <property type="molecule type" value="Genomic_DNA"/>
</dbReference>
<dbReference type="InterPro" id="IPR051401">
    <property type="entry name" value="GtrA_CellWall_Glycosyl"/>
</dbReference>
<feature type="domain" description="GtrA/DPMS transmembrane" evidence="7">
    <location>
        <begin position="8"/>
        <end position="119"/>
    </location>
</feature>
<dbReference type="AlphaFoldDB" id="A0A2T2WMY0"/>
<evidence type="ECO:0000256" key="3">
    <source>
        <dbReference type="ARBA" id="ARBA00022692"/>
    </source>
</evidence>
<evidence type="ECO:0000256" key="1">
    <source>
        <dbReference type="ARBA" id="ARBA00004141"/>
    </source>
</evidence>
<evidence type="ECO:0000256" key="4">
    <source>
        <dbReference type="ARBA" id="ARBA00022989"/>
    </source>
</evidence>
<feature type="transmembrane region" description="Helical" evidence="6">
    <location>
        <begin position="36"/>
        <end position="58"/>
    </location>
</feature>
<name>A0A2T2WMY0_9FIRM</name>
<feature type="transmembrane region" description="Helical" evidence="6">
    <location>
        <begin position="7"/>
        <end position="30"/>
    </location>
</feature>
<organism evidence="8 9">
    <name type="scientific">Sulfobacillus acidophilus</name>
    <dbReference type="NCBI Taxonomy" id="53633"/>
    <lineage>
        <taxon>Bacteria</taxon>
        <taxon>Bacillati</taxon>
        <taxon>Bacillota</taxon>
        <taxon>Clostridia</taxon>
        <taxon>Eubacteriales</taxon>
        <taxon>Clostridiales Family XVII. Incertae Sedis</taxon>
        <taxon>Sulfobacillus</taxon>
    </lineage>
</organism>
<comment type="subcellular location">
    <subcellularLocation>
        <location evidence="1">Membrane</location>
        <topology evidence="1">Multi-pass membrane protein</topology>
    </subcellularLocation>
</comment>
<evidence type="ECO:0000313" key="8">
    <source>
        <dbReference type="EMBL" id="PSR23590.1"/>
    </source>
</evidence>
<dbReference type="PANTHER" id="PTHR38459:SF1">
    <property type="entry name" value="PROPHAGE BACTOPRENOL-LINKED GLUCOSE TRANSLOCASE HOMOLOG"/>
    <property type="match status" value="1"/>
</dbReference>
<dbReference type="Proteomes" id="UP000241848">
    <property type="component" value="Unassembled WGS sequence"/>
</dbReference>
<feature type="transmembrane region" description="Helical" evidence="6">
    <location>
        <begin position="101"/>
        <end position="119"/>
    </location>
</feature>
<comment type="caution">
    <text evidence="8">The sequence shown here is derived from an EMBL/GenBank/DDBJ whole genome shotgun (WGS) entry which is preliminary data.</text>
</comment>
<protein>
    <submittedName>
        <fullName evidence="8">GtrA family protein</fullName>
    </submittedName>
</protein>
<keyword evidence="5 6" id="KW-0472">Membrane</keyword>
<gene>
    <name evidence="8" type="ORF">C7B45_02125</name>
</gene>
<evidence type="ECO:0000256" key="5">
    <source>
        <dbReference type="ARBA" id="ARBA00023136"/>
    </source>
</evidence>